<evidence type="ECO:0000313" key="3">
    <source>
        <dbReference type="Proteomes" id="UP001642409"/>
    </source>
</evidence>
<dbReference type="EMBL" id="CAXDID020000059">
    <property type="protein sequence ID" value="CAL6009273.1"/>
    <property type="molecule type" value="Genomic_DNA"/>
</dbReference>
<dbReference type="EMBL" id="CATOUU010000998">
    <property type="protein sequence ID" value="CAI9966053.1"/>
    <property type="molecule type" value="Genomic_DNA"/>
</dbReference>
<name>A0AA86QXN6_9EUKA</name>
<dbReference type="AlphaFoldDB" id="A0AA86QXN6"/>
<dbReference type="Proteomes" id="UP001642409">
    <property type="component" value="Unassembled WGS sequence"/>
</dbReference>
<reference evidence="2 3" key="2">
    <citation type="submission" date="2024-07" db="EMBL/GenBank/DDBJ databases">
        <authorList>
            <person name="Akdeniz Z."/>
        </authorList>
    </citation>
    <scope>NUCLEOTIDE SEQUENCE [LARGE SCALE GENOMIC DNA]</scope>
</reference>
<gene>
    <name evidence="2" type="ORF">HINF_LOCUS21520</name>
    <name evidence="1" type="ORF">HINF_LOCUS53698</name>
</gene>
<protein>
    <submittedName>
        <fullName evidence="2">Hypothetical_protein</fullName>
    </submittedName>
</protein>
<keyword evidence="3" id="KW-1185">Reference proteome</keyword>
<organism evidence="1">
    <name type="scientific">Hexamita inflata</name>
    <dbReference type="NCBI Taxonomy" id="28002"/>
    <lineage>
        <taxon>Eukaryota</taxon>
        <taxon>Metamonada</taxon>
        <taxon>Diplomonadida</taxon>
        <taxon>Hexamitidae</taxon>
        <taxon>Hexamitinae</taxon>
        <taxon>Hexamita</taxon>
    </lineage>
</organism>
<evidence type="ECO:0000313" key="1">
    <source>
        <dbReference type="EMBL" id="CAI9966053.1"/>
    </source>
</evidence>
<proteinExistence type="predicted"/>
<comment type="caution">
    <text evidence="1">The sequence shown here is derived from an EMBL/GenBank/DDBJ whole genome shotgun (WGS) entry which is preliminary data.</text>
</comment>
<evidence type="ECO:0000313" key="2">
    <source>
        <dbReference type="EMBL" id="CAL6009273.1"/>
    </source>
</evidence>
<sequence length="102" mass="11576">MSEKSGGIKLMPEIKQTASPEQDVCLTEHIKKASTIHKFLVILISVTEAEPESQDKLEPLNNLACPLDLATDEEFLKRIQNVALKKQQMQENKINKDNLIQY</sequence>
<reference evidence="1" key="1">
    <citation type="submission" date="2023-06" db="EMBL/GenBank/DDBJ databases">
        <authorList>
            <person name="Kurt Z."/>
        </authorList>
    </citation>
    <scope>NUCLEOTIDE SEQUENCE</scope>
</reference>
<accession>A0AA86QXN6</accession>